<proteinExistence type="inferred from homology"/>
<dbReference type="InterPro" id="IPR002022">
    <property type="entry name" value="Pec_lyase"/>
</dbReference>
<dbReference type="GO" id="GO:0016837">
    <property type="term" value="F:carbon-oxygen lyase activity, acting on polysaccharides"/>
    <property type="evidence" value="ECO:0007669"/>
    <property type="project" value="TreeGrafter"/>
</dbReference>
<feature type="chain" id="PRO_5041252968" evidence="9">
    <location>
        <begin position="38"/>
        <end position="1024"/>
    </location>
</feature>
<evidence type="ECO:0000313" key="11">
    <source>
        <dbReference type="EMBL" id="WAG62314.1"/>
    </source>
</evidence>
<dbReference type="GO" id="GO:0046872">
    <property type="term" value="F:metal ion binding"/>
    <property type="evidence" value="ECO:0007669"/>
    <property type="project" value="UniProtKB-KW"/>
</dbReference>
<gene>
    <name evidence="11" type="ORF">LL038_08775</name>
</gene>
<dbReference type="EMBL" id="CP086239">
    <property type="protein sequence ID" value="WAG62314.1"/>
    <property type="molecule type" value="Genomic_DNA"/>
</dbReference>
<keyword evidence="8" id="KW-0119">Carbohydrate metabolism</keyword>
<protein>
    <submittedName>
        <fullName evidence="11">Right-handed parallel beta-helix repeat-containing protein</fullName>
    </submittedName>
</protein>
<keyword evidence="6" id="KW-0106">Calcium</keyword>
<evidence type="ECO:0000256" key="3">
    <source>
        <dbReference type="ARBA" id="ARBA00022525"/>
    </source>
</evidence>
<dbReference type="GO" id="GO:0000272">
    <property type="term" value="P:polysaccharide catabolic process"/>
    <property type="evidence" value="ECO:0007669"/>
    <property type="project" value="UniProtKB-KW"/>
</dbReference>
<dbReference type="InterPro" id="IPR052052">
    <property type="entry name" value="Polysaccharide_Lyase_9"/>
</dbReference>
<comment type="similarity">
    <text evidence="8">Belongs to the polysaccharide lyase 1 family.</text>
</comment>
<dbReference type="SMART" id="SM00710">
    <property type="entry name" value="PbH1"/>
    <property type="match status" value="10"/>
</dbReference>
<dbReference type="InterPro" id="IPR039448">
    <property type="entry name" value="Beta_helix"/>
</dbReference>
<keyword evidence="8" id="KW-0624">Polysaccharide degradation</keyword>
<feature type="domain" description="Pectate lyase" evidence="10">
    <location>
        <begin position="219"/>
        <end position="423"/>
    </location>
</feature>
<evidence type="ECO:0000256" key="8">
    <source>
        <dbReference type="RuleBase" id="RU361173"/>
    </source>
</evidence>
<evidence type="ECO:0000256" key="1">
    <source>
        <dbReference type="ARBA" id="ARBA00001913"/>
    </source>
</evidence>
<dbReference type="PANTHER" id="PTHR40088">
    <property type="entry name" value="PECTATE LYASE (EUROFUNG)"/>
    <property type="match status" value="1"/>
</dbReference>
<keyword evidence="5 9" id="KW-0732">Signal</keyword>
<dbReference type="PANTHER" id="PTHR40088:SF1">
    <property type="entry name" value="PECTATE LYASE PEL9"/>
    <property type="match status" value="1"/>
</dbReference>
<evidence type="ECO:0000256" key="5">
    <source>
        <dbReference type="ARBA" id="ARBA00022729"/>
    </source>
</evidence>
<keyword evidence="4" id="KW-0479">Metal-binding</keyword>
<organism evidence="11 12">
    <name type="scientific">Clostridium estertheticum</name>
    <dbReference type="NCBI Taxonomy" id="238834"/>
    <lineage>
        <taxon>Bacteria</taxon>
        <taxon>Bacillati</taxon>
        <taxon>Bacillota</taxon>
        <taxon>Clostridia</taxon>
        <taxon>Eubacteriales</taxon>
        <taxon>Clostridiaceae</taxon>
        <taxon>Clostridium</taxon>
    </lineage>
</organism>
<evidence type="ECO:0000259" key="10">
    <source>
        <dbReference type="SMART" id="SM00656"/>
    </source>
</evidence>
<feature type="signal peptide" evidence="9">
    <location>
        <begin position="1"/>
        <end position="37"/>
    </location>
</feature>
<keyword evidence="3 8" id="KW-0964">Secreted</keyword>
<keyword evidence="7 8" id="KW-0456">Lyase</keyword>
<dbReference type="Pfam" id="PF00544">
    <property type="entry name" value="Pectate_lyase_4"/>
    <property type="match status" value="1"/>
</dbReference>
<dbReference type="AlphaFoldDB" id="A0AA47EMY7"/>
<dbReference type="GO" id="GO:0005576">
    <property type="term" value="C:extracellular region"/>
    <property type="evidence" value="ECO:0007669"/>
    <property type="project" value="UniProtKB-SubCell"/>
</dbReference>
<evidence type="ECO:0000313" key="12">
    <source>
        <dbReference type="Proteomes" id="UP001164733"/>
    </source>
</evidence>
<evidence type="ECO:0000256" key="6">
    <source>
        <dbReference type="ARBA" id="ARBA00022837"/>
    </source>
</evidence>
<name>A0AA47EMY7_9CLOT</name>
<evidence type="ECO:0000256" key="4">
    <source>
        <dbReference type="ARBA" id="ARBA00022723"/>
    </source>
</evidence>
<reference evidence="11" key="1">
    <citation type="submission" date="2021-11" db="EMBL/GenBank/DDBJ databases">
        <title>Clostridia strains as spoilage organisms.</title>
        <authorList>
            <person name="Wambui J."/>
            <person name="Stevens M.J.A."/>
            <person name="Stephan R."/>
        </authorList>
    </citation>
    <scope>NUCLEOTIDE SEQUENCE</scope>
    <source>
        <strain evidence="11">CF009</strain>
    </source>
</reference>
<comment type="subcellular location">
    <subcellularLocation>
        <location evidence="2 8">Secreted</location>
    </subcellularLocation>
</comment>
<evidence type="ECO:0000256" key="2">
    <source>
        <dbReference type="ARBA" id="ARBA00004613"/>
    </source>
</evidence>
<sequence>MVKKPLTSDQVKKISKQLMLAVLASSMVMTTCLSASASTYNLSSVSLENAQSVGNTVSILESNGWLESANVEWAEAKGATGYNVYCKLASASDSEYKQLDNQLIRKYSSYFRADVLGLSQGDYVMKIVPTINNKEASLEQVITKTIKVKANTREGFAFASGSPMGTGSGGYKDDGTVASNAQIVYITSSNVNKVTANVITNIKGTETLCTGITDILAKRQKGYDKRPLIIRMAGEIKAADITGLNSTGYLQLKGCYNVTFEGVGEDATAYGWGVLIRDSHNVELRNMGVMLFPDDGISLDTGNENIWVHNNDIFYGAAGSDADQVKGDGSCDVKKSTYVTVAYNHFYDSGKCSLCGMSDTENFYVTYHHNWFDHSDSRQPRIRVGTIHIYNNYFDGNSKYGVGVTKGASAFVEDNYFRNCKYPMLSSLQGSDISGGSVGTFSGEEGGMIKAYNNKIEGATKVVYSKDDATQFDAYLASARNEKVPSTYKSVSGGNTYNNFDTSSLMYKYVPDAPENVESNVTTYAGRVDGGDFKWNFTDADDVKSEVNTELMTKIKSYKSELVSVGGNSVSETATSVNATTILSPSAKVTTGGLVLKTDANIANAIYTSPSGTTTGTGTQESPMSLETAIATVKAGGTILLMNGTYSYSKQLTIPVGNNGTASAYKTIKPCEGANVTLDFSSQPYNMVDTSLNARGLQMEGNYWHVYGIRVTGAADNGIFVCGNNNIVEYCVLEANRDSGLQISRRSSNLATMDLWPTNNQIINSTSFNNSDPKTGENADGFGAKLTCGEGNVFDGCISYNNVDDGWDLFSKSETGPIGAVTIKNCIAFRNGQTTAGKYTKNSDGNGFKLGGSGIAGDHSVINCISFENKNQGFTDNSNPGTITVKNCTSFNNSQADGKKSNFDFARTSASHNIFENLISFSNTKISSDKYIGVATNCSFQNGGKYYLIKDKQDVYSSNLATRGTLNSTGVSAADFVSITSPALGANVHKLWRNADETVNTQGLLMMANSSQYKTMGAVFGASK</sequence>
<dbReference type="SMART" id="SM00656">
    <property type="entry name" value="Amb_all"/>
    <property type="match status" value="1"/>
</dbReference>
<accession>A0AA47EMY7</accession>
<comment type="cofactor">
    <cofactor evidence="1">
        <name>Ca(2+)</name>
        <dbReference type="ChEBI" id="CHEBI:29108"/>
    </cofactor>
</comment>
<dbReference type="RefSeq" id="WP_216125840.1">
    <property type="nucleotide sequence ID" value="NZ_CP086239.1"/>
</dbReference>
<dbReference type="Pfam" id="PF13229">
    <property type="entry name" value="Beta_helix"/>
    <property type="match status" value="1"/>
</dbReference>
<evidence type="ECO:0000256" key="7">
    <source>
        <dbReference type="ARBA" id="ARBA00023239"/>
    </source>
</evidence>
<dbReference type="InterPro" id="IPR006626">
    <property type="entry name" value="PbH1"/>
</dbReference>
<dbReference type="Proteomes" id="UP001164733">
    <property type="component" value="Chromosome"/>
</dbReference>
<evidence type="ECO:0000256" key="9">
    <source>
        <dbReference type="SAM" id="SignalP"/>
    </source>
</evidence>